<evidence type="ECO:0000313" key="1">
    <source>
        <dbReference type="EMBL" id="KAJ8615161.1"/>
    </source>
</evidence>
<dbReference type="Proteomes" id="UP001234297">
    <property type="component" value="Chromosome 12"/>
</dbReference>
<reference evidence="1 2" key="1">
    <citation type="journal article" date="2022" name="Hortic Res">
        <title>A haplotype resolved chromosomal level avocado genome allows analysis of novel avocado genes.</title>
        <authorList>
            <person name="Nath O."/>
            <person name="Fletcher S.J."/>
            <person name="Hayward A."/>
            <person name="Shaw L.M."/>
            <person name="Masouleh A.K."/>
            <person name="Furtado A."/>
            <person name="Henry R.J."/>
            <person name="Mitter N."/>
        </authorList>
    </citation>
    <scope>NUCLEOTIDE SEQUENCE [LARGE SCALE GENOMIC DNA]</scope>
    <source>
        <strain evidence="2">cv. Hass</strain>
    </source>
</reference>
<keyword evidence="2" id="KW-1185">Reference proteome</keyword>
<sequence length="262" mass="28690">MGVTAAAGKMKWPLQQVESGRAEGEGEVAASRKEEEGGRWFRGRRSGRCLHCSSGRWGKKSAVWPGAAETQEAGKRKEEEEEKEGAVEAAVAGGGGGNTGGWPEGEKPGLLQAEWQLAGRWLWAEGVATAAAGEWRGRWLFCRGSDRWCRGDSSRWEVNVAAAAGEGDQQGGRELQGRWEQEEEKKKKKKKKQRACCCRSVQGSWRKKRRRRRLRQRGTVQGKEAVAAGGECCSGRWGKGSTRPLGRNAAGSCWQGEKISMS</sequence>
<evidence type="ECO:0000313" key="2">
    <source>
        <dbReference type="Proteomes" id="UP001234297"/>
    </source>
</evidence>
<name>A0ACC2K216_PERAE</name>
<comment type="caution">
    <text evidence="1">The sequence shown here is derived from an EMBL/GenBank/DDBJ whole genome shotgun (WGS) entry which is preliminary data.</text>
</comment>
<proteinExistence type="predicted"/>
<accession>A0ACC2K216</accession>
<protein>
    <submittedName>
        <fullName evidence="1">Uncharacterized protein</fullName>
    </submittedName>
</protein>
<dbReference type="EMBL" id="CM056820">
    <property type="protein sequence ID" value="KAJ8615161.1"/>
    <property type="molecule type" value="Genomic_DNA"/>
</dbReference>
<organism evidence="1 2">
    <name type="scientific">Persea americana</name>
    <name type="common">Avocado</name>
    <dbReference type="NCBI Taxonomy" id="3435"/>
    <lineage>
        <taxon>Eukaryota</taxon>
        <taxon>Viridiplantae</taxon>
        <taxon>Streptophyta</taxon>
        <taxon>Embryophyta</taxon>
        <taxon>Tracheophyta</taxon>
        <taxon>Spermatophyta</taxon>
        <taxon>Magnoliopsida</taxon>
        <taxon>Magnoliidae</taxon>
        <taxon>Laurales</taxon>
        <taxon>Lauraceae</taxon>
        <taxon>Persea</taxon>
    </lineage>
</organism>
<gene>
    <name evidence="1" type="ORF">MRB53_034533</name>
</gene>